<keyword evidence="4 8" id="KW-0812">Transmembrane</keyword>
<name>A0A5J4W644_9EUKA</name>
<dbReference type="GO" id="GO:0005886">
    <property type="term" value="C:plasma membrane"/>
    <property type="evidence" value="ECO:0007669"/>
    <property type="project" value="UniProtKB-SubCell"/>
</dbReference>
<proteinExistence type="inferred from homology"/>
<evidence type="ECO:0000256" key="5">
    <source>
        <dbReference type="ARBA" id="ARBA00022989"/>
    </source>
</evidence>
<dbReference type="PANTHER" id="PTHR33406:SF6">
    <property type="entry name" value="MEMBRANE PROTEIN YDGH-RELATED"/>
    <property type="match status" value="1"/>
</dbReference>
<comment type="subcellular location">
    <subcellularLocation>
        <location evidence="1">Cell membrane</location>
        <topology evidence="1">Multi-pass membrane protein</topology>
    </subcellularLocation>
</comment>
<comment type="caution">
    <text evidence="10">The sequence shown here is derived from an EMBL/GenBank/DDBJ whole genome shotgun (WGS) entry which is preliminary data.</text>
</comment>
<keyword evidence="6 8" id="KW-0472">Membrane</keyword>
<feature type="transmembrane region" description="Helical" evidence="8">
    <location>
        <begin position="552"/>
        <end position="574"/>
    </location>
</feature>
<organism evidence="10 11">
    <name type="scientific">Streblomastix strix</name>
    <dbReference type="NCBI Taxonomy" id="222440"/>
    <lineage>
        <taxon>Eukaryota</taxon>
        <taxon>Metamonada</taxon>
        <taxon>Preaxostyla</taxon>
        <taxon>Oxymonadida</taxon>
        <taxon>Streblomastigidae</taxon>
        <taxon>Streblomastix</taxon>
    </lineage>
</organism>
<evidence type="ECO:0000256" key="2">
    <source>
        <dbReference type="ARBA" id="ARBA00010157"/>
    </source>
</evidence>
<evidence type="ECO:0000256" key="4">
    <source>
        <dbReference type="ARBA" id="ARBA00022692"/>
    </source>
</evidence>
<dbReference type="PROSITE" id="PS50156">
    <property type="entry name" value="SSD"/>
    <property type="match status" value="1"/>
</dbReference>
<sequence length="659" mass="74938">TLLKNSMLFSLGICSAISTLVNLIVNITAVPAFLFAFPRFFSDFGWLGFGSCFSKVSCCNSRPFQTIGLHGLEKKNRKQFSRNLDYQDSQFTGDNNETAKLLNNQNSYSQESNDYNTFHYDENSNTVRRNEPTNSDPNSYLNDNTKNIEIAYEQGLLDIQNRSYWFRMINFFATKKHAVIVIVVIILAVIPFAVMYLGYMHQSLDNTQIFIHGSNTLKLYRLITQDFSAGMVEPYNIIINASSTGGVMNDDFFDYAGEYIRTLLAEFPEMFNKDRIMSIVYASGGQIIYGAVQMAQDDECDEDMKDFCDALLQLYEQYVPSDLLKRNDAILINLILQMDPMSEKAFNTLPKIYNTTRNFLEQHPAPGINIINNNQDKLQYNSLINMENNEIESNSEQQSNKLGSYKPLHSDQGIEIGIDCPSISMSDSVIKIYAVLPIAMVISFSIVFILVGFIYRSVVVPFRTVFSLAATLFTVYGIITVVIQKHLLGWLISYLKDADSLYFFVPVFGYSLVLGLALDYDIFLFYRIAEYRDLGYTDRAAIVKATSQSGRIITAAGLIMAIAFLGLLFSHMVVLIEFGLLLVVTVLLDTFIIRVFFVPALCLLIGRFNWFPGKRCKATKDIDDMSDQIVELKSLEEEHEWLTEYMKIKQQNFLACEAE</sequence>
<feature type="transmembrane region" description="Helical" evidence="8">
    <location>
        <begin position="503"/>
        <end position="526"/>
    </location>
</feature>
<keyword evidence="5 8" id="KW-1133">Transmembrane helix</keyword>
<dbReference type="InterPro" id="IPR000731">
    <property type="entry name" value="SSD"/>
</dbReference>
<dbReference type="SUPFAM" id="SSF82866">
    <property type="entry name" value="Multidrug efflux transporter AcrB transmembrane domain"/>
    <property type="match status" value="1"/>
</dbReference>
<evidence type="ECO:0000256" key="3">
    <source>
        <dbReference type="ARBA" id="ARBA00022475"/>
    </source>
</evidence>
<dbReference type="PANTHER" id="PTHR33406">
    <property type="entry name" value="MEMBRANE PROTEIN MJ1562-RELATED"/>
    <property type="match status" value="1"/>
</dbReference>
<dbReference type="Pfam" id="PF03176">
    <property type="entry name" value="MMPL"/>
    <property type="match status" value="1"/>
</dbReference>
<reference evidence="10 11" key="1">
    <citation type="submission" date="2019-03" db="EMBL/GenBank/DDBJ databases">
        <title>Single cell metagenomics reveals metabolic interactions within the superorganism composed of flagellate Streblomastix strix and complex community of Bacteroidetes bacteria on its surface.</title>
        <authorList>
            <person name="Treitli S.C."/>
            <person name="Kolisko M."/>
            <person name="Husnik F."/>
            <person name="Keeling P."/>
            <person name="Hampl V."/>
        </authorList>
    </citation>
    <scope>NUCLEOTIDE SEQUENCE [LARGE SCALE GENOMIC DNA]</scope>
    <source>
        <strain evidence="10">ST1C</strain>
    </source>
</reference>
<feature type="non-terminal residue" evidence="10">
    <location>
        <position position="1"/>
    </location>
</feature>
<evidence type="ECO:0000313" key="10">
    <source>
        <dbReference type="EMBL" id="KAA6389929.1"/>
    </source>
</evidence>
<dbReference type="Proteomes" id="UP000324800">
    <property type="component" value="Unassembled WGS sequence"/>
</dbReference>
<feature type="transmembrane region" description="Helical" evidence="8">
    <location>
        <begin position="462"/>
        <end position="483"/>
    </location>
</feature>
<gene>
    <name evidence="10" type="ORF">EZS28_014542</name>
</gene>
<feature type="compositionally biased region" description="Polar residues" evidence="7">
    <location>
        <begin position="123"/>
        <end position="141"/>
    </location>
</feature>
<comment type="similarity">
    <text evidence="2">Belongs to the resistance-nodulation-cell division (RND) (TC 2.A.6) family. MmpL subfamily.</text>
</comment>
<evidence type="ECO:0000256" key="7">
    <source>
        <dbReference type="SAM" id="MobiDB-lite"/>
    </source>
</evidence>
<dbReference type="EMBL" id="SNRW01003406">
    <property type="protein sequence ID" value="KAA6389929.1"/>
    <property type="molecule type" value="Genomic_DNA"/>
</dbReference>
<feature type="transmembrane region" description="Helical" evidence="8">
    <location>
        <begin position="580"/>
        <end position="605"/>
    </location>
</feature>
<feature type="domain" description="SSD" evidence="9">
    <location>
        <begin position="434"/>
        <end position="603"/>
    </location>
</feature>
<evidence type="ECO:0000256" key="8">
    <source>
        <dbReference type="SAM" id="Phobius"/>
    </source>
</evidence>
<dbReference type="AlphaFoldDB" id="A0A5J4W644"/>
<evidence type="ECO:0000259" key="9">
    <source>
        <dbReference type="PROSITE" id="PS50156"/>
    </source>
</evidence>
<keyword evidence="3" id="KW-1003">Cell membrane</keyword>
<protein>
    <submittedName>
        <fullName evidence="10">Putative mmpl domain protein</fullName>
    </submittedName>
</protein>
<feature type="transmembrane region" description="Helical" evidence="8">
    <location>
        <begin position="6"/>
        <end position="37"/>
    </location>
</feature>
<feature type="transmembrane region" description="Helical" evidence="8">
    <location>
        <begin position="432"/>
        <end position="455"/>
    </location>
</feature>
<dbReference type="InterPro" id="IPR004869">
    <property type="entry name" value="MMPL_dom"/>
</dbReference>
<dbReference type="OrthoDB" id="438641at2759"/>
<evidence type="ECO:0000256" key="6">
    <source>
        <dbReference type="ARBA" id="ARBA00023136"/>
    </source>
</evidence>
<accession>A0A5J4W644</accession>
<feature type="region of interest" description="Disordered" evidence="7">
    <location>
        <begin position="119"/>
        <end position="141"/>
    </location>
</feature>
<dbReference type="Gene3D" id="1.20.1640.10">
    <property type="entry name" value="Multidrug efflux transporter AcrB transmembrane domain"/>
    <property type="match status" value="1"/>
</dbReference>
<evidence type="ECO:0000313" key="11">
    <source>
        <dbReference type="Proteomes" id="UP000324800"/>
    </source>
</evidence>
<dbReference type="InterPro" id="IPR050545">
    <property type="entry name" value="Mycobact_MmpL"/>
</dbReference>
<feature type="transmembrane region" description="Helical" evidence="8">
    <location>
        <begin position="177"/>
        <end position="199"/>
    </location>
</feature>
<evidence type="ECO:0000256" key="1">
    <source>
        <dbReference type="ARBA" id="ARBA00004651"/>
    </source>
</evidence>